<dbReference type="RefSeq" id="WP_137262864.1">
    <property type="nucleotide sequence ID" value="NZ_SZQL01000014.1"/>
</dbReference>
<dbReference type="Pfam" id="PF13472">
    <property type="entry name" value="Lipase_GDSL_2"/>
    <property type="match status" value="1"/>
</dbReference>
<reference evidence="3 4" key="1">
    <citation type="submission" date="2019-05" db="EMBL/GenBank/DDBJ databases">
        <title>Panacibacter sp. strain 17mud1-8 Genome sequencing and assembly.</title>
        <authorList>
            <person name="Chhetri G."/>
        </authorList>
    </citation>
    <scope>NUCLEOTIDE SEQUENCE [LARGE SCALE GENOMIC DNA]</scope>
    <source>
        <strain evidence="3 4">17mud1-8</strain>
    </source>
</reference>
<dbReference type="Proteomes" id="UP000305848">
    <property type="component" value="Unassembled WGS sequence"/>
</dbReference>
<evidence type="ECO:0000256" key="1">
    <source>
        <dbReference type="SAM" id="SignalP"/>
    </source>
</evidence>
<feature type="domain" description="SGNH hydrolase-type esterase" evidence="2">
    <location>
        <begin position="57"/>
        <end position="207"/>
    </location>
</feature>
<comment type="caution">
    <text evidence="3">The sequence shown here is derived from an EMBL/GenBank/DDBJ whole genome shotgun (WGS) entry which is preliminary data.</text>
</comment>
<feature type="chain" id="PRO_5020195670" evidence="1">
    <location>
        <begin position="22"/>
        <end position="218"/>
    </location>
</feature>
<dbReference type="PANTHER" id="PTHR30383">
    <property type="entry name" value="THIOESTERASE 1/PROTEASE 1/LYSOPHOSPHOLIPASE L1"/>
    <property type="match status" value="1"/>
</dbReference>
<dbReference type="InterPro" id="IPR013830">
    <property type="entry name" value="SGNH_hydro"/>
</dbReference>
<dbReference type="InterPro" id="IPR051532">
    <property type="entry name" value="Ester_Hydrolysis_Enzymes"/>
</dbReference>
<dbReference type="GO" id="GO:0004622">
    <property type="term" value="F:phosphatidylcholine lysophospholipase activity"/>
    <property type="evidence" value="ECO:0007669"/>
    <property type="project" value="TreeGrafter"/>
</dbReference>
<organism evidence="3 4">
    <name type="scientific">Ilyomonas limi</name>
    <dbReference type="NCBI Taxonomy" id="2575867"/>
    <lineage>
        <taxon>Bacteria</taxon>
        <taxon>Pseudomonadati</taxon>
        <taxon>Bacteroidota</taxon>
        <taxon>Chitinophagia</taxon>
        <taxon>Chitinophagales</taxon>
        <taxon>Chitinophagaceae</taxon>
        <taxon>Ilyomonas</taxon>
    </lineage>
</organism>
<evidence type="ECO:0000313" key="3">
    <source>
        <dbReference type="EMBL" id="TKK66591.1"/>
    </source>
</evidence>
<dbReference type="EMBL" id="SZQL01000014">
    <property type="protein sequence ID" value="TKK66591.1"/>
    <property type="molecule type" value="Genomic_DNA"/>
</dbReference>
<feature type="signal peptide" evidence="1">
    <location>
        <begin position="1"/>
        <end position="21"/>
    </location>
</feature>
<dbReference type="CDD" id="cd04502">
    <property type="entry name" value="SGNH_hydrolase_like_7"/>
    <property type="match status" value="1"/>
</dbReference>
<proteinExistence type="predicted"/>
<keyword evidence="4" id="KW-1185">Reference proteome</keyword>
<dbReference type="SUPFAM" id="SSF52266">
    <property type="entry name" value="SGNH hydrolase"/>
    <property type="match status" value="1"/>
</dbReference>
<accession>A0A4U3KVQ4</accession>
<evidence type="ECO:0000313" key="4">
    <source>
        <dbReference type="Proteomes" id="UP000305848"/>
    </source>
</evidence>
<sequence length="218" mass="25189">MKHLFLFLLTLVAFPFSYAQQAPFQDEINQFKQQDEQHFPPKNAILFVGSSSFRMWNDVQSYFPGYTIINRGFGGSTLPDVIRYAPDIIFPYHPKQIVIYCGDNDLASSDTVTAKTVFERFKTLFTMIRQKQPNVSVVFVAIKPSPSREQLMPKMKQANILIQQFLKTKPHTAFADVFTPMLNDAGKPRKELFREDMLHMKPAGYAIWQKALQPYLLK</sequence>
<dbReference type="Gene3D" id="3.40.50.1110">
    <property type="entry name" value="SGNH hydrolase"/>
    <property type="match status" value="1"/>
</dbReference>
<protein>
    <submittedName>
        <fullName evidence="3">G-D-S-L family lipolytic protein</fullName>
    </submittedName>
</protein>
<dbReference type="PANTHER" id="PTHR30383:SF5">
    <property type="entry name" value="SGNH HYDROLASE-TYPE ESTERASE DOMAIN-CONTAINING PROTEIN"/>
    <property type="match status" value="1"/>
</dbReference>
<keyword evidence="1" id="KW-0732">Signal</keyword>
<dbReference type="InterPro" id="IPR036514">
    <property type="entry name" value="SGNH_hydro_sf"/>
</dbReference>
<dbReference type="OrthoDB" id="9790057at2"/>
<gene>
    <name evidence="3" type="ORF">FC093_16235</name>
</gene>
<dbReference type="AlphaFoldDB" id="A0A4U3KVQ4"/>
<name>A0A4U3KVQ4_9BACT</name>
<evidence type="ECO:0000259" key="2">
    <source>
        <dbReference type="Pfam" id="PF13472"/>
    </source>
</evidence>